<reference evidence="4" key="1">
    <citation type="journal article" date="2020" name="Fungal Divers.">
        <title>Resolving the Mortierellaceae phylogeny through synthesis of multi-gene phylogenetics and phylogenomics.</title>
        <authorList>
            <person name="Vandepol N."/>
            <person name="Liber J."/>
            <person name="Desiro A."/>
            <person name="Na H."/>
            <person name="Kennedy M."/>
            <person name="Barry K."/>
            <person name="Grigoriev I.V."/>
            <person name="Miller A.N."/>
            <person name="O'Donnell K."/>
            <person name="Stajich J.E."/>
            <person name="Bonito G."/>
        </authorList>
    </citation>
    <scope>NUCLEOTIDE SEQUENCE</scope>
    <source>
        <strain evidence="4">NRRL 6426</strain>
    </source>
</reference>
<organism evidence="4 5">
    <name type="scientific">Linnemannia schmuckeri</name>
    <dbReference type="NCBI Taxonomy" id="64567"/>
    <lineage>
        <taxon>Eukaryota</taxon>
        <taxon>Fungi</taxon>
        <taxon>Fungi incertae sedis</taxon>
        <taxon>Mucoromycota</taxon>
        <taxon>Mortierellomycotina</taxon>
        <taxon>Mortierellomycetes</taxon>
        <taxon>Mortierellales</taxon>
        <taxon>Mortierellaceae</taxon>
        <taxon>Linnemannia</taxon>
    </lineage>
</organism>
<evidence type="ECO:0000259" key="3">
    <source>
        <dbReference type="SMART" id="SM00737"/>
    </source>
</evidence>
<name>A0A9P5UUX8_9FUNG</name>
<evidence type="ECO:0000256" key="1">
    <source>
        <dbReference type="ARBA" id="ARBA00016056"/>
    </source>
</evidence>
<evidence type="ECO:0000313" key="5">
    <source>
        <dbReference type="Proteomes" id="UP000748756"/>
    </source>
</evidence>
<gene>
    <name evidence="4" type="ORF">BG015_006346</name>
</gene>
<evidence type="ECO:0000313" key="4">
    <source>
        <dbReference type="EMBL" id="KAF9119454.1"/>
    </source>
</evidence>
<feature type="chain" id="PRO_5040171466" description="Phosphatidylglycerol/phosphatidylinositol transfer protein" evidence="2">
    <location>
        <begin position="21"/>
        <end position="156"/>
    </location>
</feature>
<protein>
    <recommendedName>
        <fullName evidence="1">Phosphatidylglycerol/phosphatidylinositol transfer protein</fullName>
    </recommendedName>
</protein>
<evidence type="ECO:0000256" key="2">
    <source>
        <dbReference type="SAM" id="SignalP"/>
    </source>
</evidence>
<dbReference type="EMBL" id="JAAAUQ010003008">
    <property type="protein sequence ID" value="KAF9119454.1"/>
    <property type="molecule type" value="Genomic_DNA"/>
</dbReference>
<accession>A0A9P5UUX8</accession>
<keyword evidence="2" id="KW-0732">Signal</keyword>
<keyword evidence="5" id="KW-1185">Reference proteome</keyword>
<dbReference type="OrthoDB" id="2422174at2759"/>
<feature type="signal peptide" evidence="2">
    <location>
        <begin position="1"/>
        <end position="20"/>
    </location>
</feature>
<dbReference type="InterPro" id="IPR003172">
    <property type="entry name" value="ML_dom"/>
</dbReference>
<dbReference type="AlphaFoldDB" id="A0A9P5UUX8"/>
<dbReference type="Proteomes" id="UP000748756">
    <property type="component" value="Unassembled WGS sequence"/>
</dbReference>
<dbReference type="InterPro" id="IPR014756">
    <property type="entry name" value="Ig_E-set"/>
</dbReference>
<feature type="domain" description="MD-2-related lipid-recognition" evidence="3">
    <location>
        <begin position="27"/>
        <end position="149"/>
    </location>
</feature>
<dbReference type="SMART" id="SM00737">
    <property type="entry name" value="ML"/>
    <property type="match status" value="1"/>
</dbReference>
<proteinExistence type="predicted"/>
<dbReference type="SUPFAM" id="SSF81296">
    <property type="entry name" value="E set domains"/>
    <property type="match status" value="1"/>
</dbReference>
<sequence>MKFIAALVVLTVVGIVSTAAQPKSTPFSNCALGPTQMALTDFSVSPSPICNGKEFCYTATGTLSTALVEGATFDLRIRFLNRLVYSDRADLCDALTAGGHSDCNIPAGPVTLKICRLMKPHFLHNITAQFQTFLVNGDGGTIYCQAQTNYGLANCP</sequence>
<dbReference type="Pfam" id="PF02221">
    <property type="entry name" value="E1_DerP2_DerF2"/>
    <property type="match status" value="1"/>
</dbReference>
<comment type="caution">
    <text evidence="4">The sequence shown here is derived from an EMBL/GenBank/DDBJ whole genome shotgun (WGS) entry which is preliminary data.</text>
</comment>